<proteinExistence type="predicted"/>
<accession>A0A8H7ACU3</accession>
<comment type="caution">
    <text evidence="1">The sequence shown here is derived from an EMBL/GenBank/DDBJ whole genome shotgun (WGS) entry which is preliminary data.</text>
</comment>
<keyword evidence="2" id="KW-1185">Reference proteome</keyword>
<gene>
    <name evidence="1" type="ORF">GJ744_000475</name>
</gene>
<evidence type="ECO:0000313" key="1">
    <source>
        <dbReference type="EMBL" id="KAF7505709.1"/>
    </source>
</evidence>
<sequence>MSSAILYEFLACLTCQPRHDQDLHGLKTLPIRAPTVYTVVPSTSQSLPSTLSEHVRTPYNGPRLSCCGSLNYGTYLLDHHDIAASPLG</sequence>
<dbReference type="EMBL" id="JAACFV010000102">
    <property type="protein sequence ID" value="KAF7505709.1"/>
    <property type="molecule type" value="Genomic_DNA"/>
</dbReference>
<dbReference type="Proteomes" id="UP000606974">
    <property type="component" value="Unassembled WGS sequence"/>
</dbReference>
<dbReference type="AlphaFoldDB" id="A0A8H7ACU3"/>
<name>A0A8H7ACU3_9EURO</name>
<organism evidence="1 2">
    <name type="scientific">Endocarpon pusillum</name>
    <dbReference type="NCBI Taxonomy" id="364733"/>
    <lineage>
        <taxon>Eukaryota</taxon>
        <taxon>Fungi</taxon>
        <taxon>Dikarya</taxon>
        <taxon>Ascomycota</taxon>
        <taxon>Pezizomycotina</taxon>
        <taxon>Eurotiomycetes</taxon>
        <taxon>Chaetothyriomycetidae</taxon>
        <taxon>Verrucariales</taxon>
        <taxon>Verrucariaceae</taxon>
        <taxon>Endocarpon</taxon>
    </lineage>
</organism>
<evidence type="ECO:0000313" key="2">
    <source>
        <dbReference type="Proteomes" id="UP000606974"/>
    </source>
</evidence>
<reference evidence="1" key="1">
    <citation type="submission" date="2020-02" db="EMBL/GenBank/DDBJ databases">
        <authorList>
            <person name="Palmer J.M."/>
        </authorList>
    </citation>
    <scope>NUCLEOTIDE SEQUENCE</scope>
    <source>
        <strain evidence="1">EPUS1.4</strain>
        <tissue evidence="1">Thallus</tissue>
    </source>
</reference>
<protein>
    <submittedName>
        <fullName evidence="1">Uncharacterized protein</fullName>
    </submittedName>
</protein>